<evidence type="ECO:0000256" key="1">
    <source>
        <dbReference type="ARBA" id="ARBA00004123"/>
    </source>
</evidence>
<dbReference type="InterPro" id="IPR036420">
    <property type="entry name" value="BRCT_dom_sf"/>
</dbReference>
<feature type="compositionally biased region" description="Pro residues" evidence="4">
    <location>
        <begin position="244"/>
        <end position="255"/>
    </location>
</feature>
<dbReference type="Proteomes" id="UP001152797">
    <property type="component" value="Unassembled WGS sequence"/>
</dbReference>
<dbReference type="CDD" id="cd00027">
    <property type="entry name" value="BRCT"/>
    <property type="match status" value="1"/>
</dbReference>
<evidence type="ECO:0000256" key="3">
    <source>
        <dbReference type="ARBA" id="ARBA00023242"/>
    </source>
</evidence>
<evidence type="ECO:0000256" key="4">
    <source>
        <dbReference type="SAM" id="MobiDB-lite"/>
    </source>
</evidence>
<dbReference type="OrthoDB" id="342264at2759"/>
<dbReference type="AlphaFoldDB" id="A0A9P1D8S8"/>
<proteinExistence type="predicted"/>
<comment type="subcellular location">
    <subcellularLocation>
        <location evidence="1">Nucleus</location>
    </subcellularLocation>
</comment>
<reference evidence="6" key="1">
    <citation type="submission" date="2022-10" db="EMBL/GenBank/DDBJ databases">
        <authorList>
            <person name="Chen Y."/>
            <person name="Dougan E. K."/>
            <person name="Chan C."/>
            <person name="Rhodes N."/>
            <person name="Thang M."/>
        </authorList>
    </citation>
    <scope>NUCLEOTIDE SEQUENCE</scope>
</reference>
<dbReference type="PANTHER" id="PTHR23196">
    <property type="entry name" value="PAX TRANSCRIPTION ACTIVATION DOMAIN INTERACTING PROTEIN"/>
    <property type="match status" value="1"/>
</dbReference>
<reference evidence="7 8" key="2">
    <citation type="submission" date="2024-05" db="EMBL/GenBank/DDBJ databases">
        <authorList>
            <person name="Chen Y."/>
            <person name="Shah S."/>
            <person name="Dougan E. K."/>
            <person name="Thang M."/>
            <person name="Chan C."/>
        </authorList>
    </citation>
    <scope>NUCLEOTIDE SEQUENCE [LARGE SCALE GENOMIC DNA]</scope>
</reference>
<dbReference type="InterPro" id="IPR001357">
    <property type="entry name" value="BRCT_dom"/>
</dbReference>
<feature type="region of interest" description="Disordered" evidence="4">
    <location>
        <begin position="136"/>
        <end position="155"/>
    </location>
</feature>
<evidence type="ECO:0000313" key="6">
    <source>
        <dbReference type="EMBL" id="CAI4004096.1"/>
    </source>
</evidence>
<feature type="region of interest" description="Disordered" evidence="4">
    <location>
        <begin position="1"/>
        <end position="32"/>
    </location>
</feature>
<dbReference type="SUPFAM" id="SSF52113">
    <property type="entry name" value="BRCT domain"/>
    <property type="match status" value="1"/>
</dbReference>
<dbReference type="PANTHER" id="PTHR23196:SF1">
    <property type="entry name" value="PAX-INTERACTING PROTEIN 1"/>
    <property type="match status" value="1"/>
</dbReference>
<evidence type="ECO:0000313" key="7">
    <source>
        <dbReference type="EMBL" id="CAL4791408.1"/>
    </source>
</evidence>
<sequence length="488" mass="54252">MPPVLQDVSRTAAPTAWESMSRHSLESSEREEFPATQCYGAMDAMDGDFLDSDAPGALESFNATQAYDFESHESDNILATQVYLDDIDAGADTLQYSDMSVLQNETGVDDSDPPEILNEAELMATQAYAEDDLVQAEDAEDESNEKEAGQSMRAKASEAIPFAGPREPCDMPPPMVPDRKRKRDEPSEANCETKLSLPDQNLRTAVATPVRSPRPASHEVLHVEDSPLKPERTGPKRRRLYGKQPPPFPNPFLPPPRLPGRVGLLGLPEVEVKGRQVKAAKASRARKATSRKRQKVYFAVTGFVLDRVKRDKLEKIPGVVVLDEWSSKVTHVIAKGFRRTTKLMCAVCAGLHIVVPEFIDKCIKAGDVIDEEAFLLRDEISEATFAEKHQLPIYSLQTAVQQARIEGALLRNKSVYWIDGSAAEREELRLLVEAAGGRWLKRKPRKPPAAEAVVATAPKSLWLGKDFDPELLREAACTQVLRWETYRL</sequence>
<dbReference type="EMBL" id="CAMXCT020003366">
    <property type="protein sequence ID" value="CAL1157471.1"/>
    <property type="molecule type" value="Genomic_DNA"/>
</dbReference>
<feature type="domain" description="BRCT" evidence="5">
    <location>
        <begin position="288"/>
        <end position="376"/>
    </location>
</feature>
<name>A0A9P1D8S8_9DINO</name>
<keyword evidence="2" id="KW-0227">DNA damage</keyword>
<feature type="region of interest" description="Disordered" evidence="4">
    <location>
        <begin position="162"/>
        <end position="204"/>
    </location>
</feature>
<comment type="caution">
    <text evidence="6">The sequence shown here is derived from an EMBL/GenBank/DDBJ whole genome shotgun (WGS) entry which is preliminary data.</text>
</comment>
<accession>A0A9P1D8S8</accession>
<evidence type="ECO:0000313" key="8">
    <source>
        <dbReference type="Proteomes" id="UP001152797"/>
    </source>
</evidence>
<evidence type="ECO:0000259" key="5">
    <source>
        <dbReference type="PROSITE" id="PS50172"/>
    </source>
</evidence>
<dbReference type="Gene3D" id="3.40.50.10190">
    <property type="entry name" value="BRCT domain"/>
    <property type="match status" value="1"/>
</dbReference>
<keyword evidence="8" id="KW-1185">Reference proteome</keyword>
<organism evidence="6">
    <name type="scientific">Cladocopium goreaui</name>
    <dbReference type="NCBI Taxonomy" id="2562237"/>
    <lineage>
        <taxon>Eukaryota</taxon>
        <taxon>Sar</taxon>
        <taxon>Alveolata</taxon>
        <taxon>Dinophyceae</taxon>
        <taxon>Suessiales</taxon>
        <taxon>Symbiodiniaceae</taxon>
        <taxon>Cladocopium</taxon>
    </lineage>
</organism>
<evidence type="ECO:0000256" key="2">
    <source>
        <dbReference type="ARBA" id="ARBA00022763"/>
    </source>
</evidence>
<feature type="region of interest" description="Disordered" evidence="4">
    <location>
        <begin position="224"/>
        <end position="255"/>
    </location>
</feature>
<dbReference type="GO" id="GO:0005634">
    <property type="term" value="C:nucleus"/>
    <property type="evidence" value="ECO:0007669"/>
    <property type="project" value="UniProtKB-SubCell"/>
</dbReference>
<dbReference type="InterPro" id="IPR051579">
    <property type="entry name" value="DDR_Transcriptional_Reg"/>
</dbReference>
<dbReference type="EMBL" id="CAMXCT010003366">
    <property type="protein sequence ID" value="CAI4004096.1"/>
    <property type="molecule type" value="Genomic_DNA"/>
</dbReference>
<dbReference type="SMART" id="SM00292">
    <property type="entry name" value="BRCT"/>
    <property type="match status" value="1"/>
</dbReference>
<feature type="compositionally biased region" description="Basic and acidic residues" evidence="4">
    <location>
        <begin position="20"/>
        <end position="32"/>
    </location>
</feature>
<gene>
    <name evidence="6" type="ORF">C1SCF055_LOCUS29912</name>
</gene>
<dbReference type="EMBL" id="CAMXCT030003366">
    <property type="protein sequence ID" value="CAL4791408.1"/>
    <property type="molecule type" value="Genomic_DNA"/>
</dbReference>
<protein>
    <submittedName>
        <fullName evidence="7">BRCT domain-containing protein</fullName>
    </submittedName>
</protein>
<feature type="compositionally biased region" description="Basic and acidic residues" evidence="4">
    <location>
        <begin position="224"/>
        <end position="234"/>
    </location>
</feature>
<dbReference type="GO" id="GO:0006974">
    <property type="term" value="P:DNA damage response"/>
    <property type="evidence" value="ECO:0007669"/>
    <property type="project" value="UniProtKB-KW"/>
</dbReference>
<dbReference type="PROSITE" id="PS50172">
    <property type="entry name" value="BRCT"/>
    <property type="match status" value="1"/>
</dbReference>
<keyword evidence="3" id="KW-0539">Nucleus</keyword>
<dbReference type="Pfam" id="PF16770">
    <property type="entry name" value="RTT107_BRCT_5"/>
    <property type="match status" value="1"/>
</dbReference>